<proteinExistence type="predicted"/>
<feature type="compositionally biased region" description="Acidic residues" evidence="1">
    <location>
        <begin position="15"/>
        <end position="25"/>
    </location>
</feature>
<protein>
    <submittedName>
        <fullName evidence="2">Uncharacterized protein</fullName>
    </submittedName>
</protein>
<organism evidence="2 3">
    <name type="scientific">Sphaerulina musiva (strain SO2202)</name>
    <name type="common">Poplar stem canker fungus</name>
    <name type="synonym">Septoria musiva</name>
    <dbReference type="NCBI Taxonomy" id="692275"/>
    <lineage>
        <taxon>Eukaryota</taxon>
        <taxon>Fungi</taxon>
        <taxon>Dikarya</taxon>
        <taxon>Ascomycota</taxon>
        <taxon>Pezizomycotina</taxon>
        <taxon>Dothideomycetes</taxon>
        <taxon>Dothideomycetidae</taxon>
        <taxon>Mycosphaerellales</taxon>
        <taxon>Mycosphaerellaceae</taxon>
        <taxon>Sphaerulina</taxon>
    </lineage>
</organism>
<sequence length="98" mass="11134">MFEGGRPSRACPPGGEEDDNDDDDDHPTRGVCSIACRMYSSRHINVRTYVHYVALCFTSSSLLTFEICGRWDGTSPIQNMSWWHIPSARRFDPILLIV</sequence>
<gene>
    <name evidence="2" type="ORF">SEPMUDRAFT_152435</name>
</gene>
<dbReference type="GeneID" id="27904581"/>
<reference evidence="2 3" key="1">
    <citation type="journal article" date="2012" name="PLoS Pathog.">
        <title>Diverse lifestyles and strategies of plant pathogenesis encoded in the genomes of eighteen Dothideomycetes fungi.</title>
        <authorList>
            <person name="Ohm R.A."/>
            <person name="Feau N."/>
            <person name="Henrissat B."/>
            <person name="Schoch C.L."/>
            <person name="Horwitz B.A."/>
            <person name="Barry K.W."/>
            <person name="Condon B.J."/>
            <person name="Copeland A.C."/>
            <person name="Dhillon B."/>
            <person name="Glaser F."/>
            <person name="Hesse C.N."/>
            <person name="Kosti I."/>
            <person name="LaButti K."/>
            <person name="Lindquist E.A."/>
            <person name="Lucas S."/>
            <person name="Salamov A.A."/>
            <person name="Bradshaw R.E."/>
            <person name="Ciuffetti L."/>
            <person name="Hamelin R.C."/>
            <person name="Kema G.H.J."/>
            <person name="Lawrence C."/>
            <person name="Scott J.A."/>
            <person name="Spatafora J.W."/>
            <person name="Turgeon B.G."/>
            <person name="de Wit P.J.G.M."/>
            <person name="Zhong S."/>
            <person name="Goodwin S.B."/>
            <person name="Grigoriev I.V."/>
        </authorList>
    </citation>
    <scope>NUCLEOTIDE SEQUENCE [LARGE SCALE GENOMIC DNA]</scope>
    <source>
        <strain evidence="2 3">SO2202</strain>
    </source>
</reference>
<accession>M3BPS0</accession>
<evidence type="ECO:0000313" key="2">
    <source>
        <dbReference type="EMBL" id="EMF08168.1"/>
    </source>
</evidence>
<dbReference type="RefSeq" id="XP_016756289.1">
    <property type="nucleotide sequence ID" value="XM_016907444.1"/>
</dbReference>
<evidence type="ECO:0000313" key="3">
    <source>
        <dbReference type="Proteomes" id="UP000016931"/>
    </source>
</evidence>
<dbReference type="EMBL" id="KB456272">
    <property type="protein sequence ID" value="EMF08168.1"/>
    <property type="molecule type" value="Genomic_DNA"/>
</dbReference>
<dbReference type="Proteomes" id="UP000016931">
    <property type="component" value="Unassembled WGS sequence"/>
</dbReference>
<dbReference type="AlphaFoldDB" id="M3BPS0"/>
<evidence type="ECO:0000256" key="1">
    <source>
        <dbReference type="SAM" id="MobiDB-lite"/>
    </source>
</evidence>
<name>M3BPS0_SPHMS</name>
<feature type="region of interest" description="Disordered" evidence="1">
    <location>
        <begin position="1"/>
        <end position="26"/>
    </location>
</feature>
<dbReference type="HOGENOM" id="CLU_2334968_0_0_1"/>
<keyword evidence="3" id="KW-1185">Reference proteome</keyword>